<gene>
    <name evidence="2" type="ORF">FSB_LOCUS50840</name>
</gene>
<dbReference type="EMBL" id="OIVN01005556">
    <property type="protein sequence ID" value="SPD22958.1"/>
    <property type="molecule type" value="Genomic_DNA"/>
</dbReference>
<dbReference type="AlphaFoldDB" id="A0A2N9IER1"/>
<sequence length="136" mass="14896">MLDQLRKQNRSPKTNDVAEAGALALASDAVQILGGVVPNVFKSVIRLRDRSQVRKETSGADLEINGANSGGVREEDEEEDHHQSDLPGKDADTLCYIAKFILVSLYMAPAPTTAHHLFWDFCSISQLLVVVGGHRR</sequence>
<accession>A0A2N9IER1</accession>
<organism evidence="2">
    <name type="scientific">Fagus sylvatica</name>
    <name type="common">Beechnut</name>
    <dbReference type="NCBI Taxonomy" id="28930"/>
    <lineage>
        <taxon>Eukaryota</taxon>
        <taxon>Viridiplantae</taxon>
        <taxon>Streptophyta</taxon>
        <taxon>Embryophyta</taxon>
        <taxon>Tracheophyta</taxon>
        <taxon>Spermatophyta</taxon>
        <taxon>Magnoliopsida</taxon>
        <taxon>eudicotyledons</taxon>
        <taxon>Gunneridae</taxon>
        <taxon>Pentapetalae</taxon>
        <taxon>rosids</taxon>
        <taxon>fabids</taxon>
        <taxon>Fagales</taxon>
        <taxon>Fagaceae</taxon>
        <taxon>Fagus</taxon>
    </lineage>
</organism>
<protein>
    <submittedName>
        <fullName evidence="2">Uncharacterized protein</fullName>
    </submittedName>
</protein>
<evidence type="ECO:0000313" key="2">
    <source>
        <dbReference type="EMBL" id="SPD22958.1"/>
    </source>
</evidence>
<reference evidence="2" key="1">
    <citation type="submission" date="2018-02" db="EMBL/GenBank/DDBJ databases">
        <authorList>
            <person name="Cohen D.B."/>
            <person name="Kent A.D."/>
        </authorList>
    </citation>
    <scope>NUCLEOTIDE SEQUENCE</scope>
</reference>
<proteinExistence type="predicted"/>
<feature type="region of interest" description="Disordered" evidence="1">
    <location>
        <begin position="51"/>
        <end position="88"/>
    </location>
</feature>
<evidence type="ECO:0000256" key="1">
    <source>
        <dbReference type="SAM" id="MobiDB-lite"/>
    </source>
</evidence>
<name>A0A2N9IER1_FAGSY</name>